<gene>
    <name evidence="2" type="ORF">FXV77_09585</name>
</gene>
<accession>A0A5D4H532</accession>
<sequence length="460" mass="54375">MRNRFSEYYKLSDEDLKDHWEKDIFCFDTNVLLNLYRYSPSVRDAFFNLLEQIGDRIWITYQTAFEYQKNRLLVINAQRNAYKRIRDTLNKKKGEIDAELNSFKKHTYLQSNKLKKQIEQAFYSISSDLDNLERQHPDYLAVDPILEKLTVLLEGKVGDDLPTASLEQLYRDGKKRYDDKIPPGYMDMREKQNQGNRSLYGDIIVWKQVIEKAKEIDSSIILVTDDLKEDWWYKFNGKTISPRPELIKEFRDETKKRINIYQADLFLELANKNLAQKTAKEVIQEVRSVRFADEFEIYKRDFDDIEDKRLYCQVCDPGEDYPLVNYLNIYEPEDIENENVVIEDPDQLKFDFAGQIENQKREHITTVQTAECAWCGEFHIICQNCHETLPTSADSPIIICGCGIRYYFDHSYARIKDGEGYEIRIVKDEIHCRGCGNEIEFTDFTGDHMCYKCENKAVNE</sequence>
<feature type="domain" description="PIN like" evidence="1">
    <location>
        <begin position="24"/>
        <end position="246"/>
    </location>
</feature>
<dbReference type="RefSeq" id="WP_148919013.1">
    <property type="nucleotide sequence ID" value="NZ_VTAV01000005.1"/>
</dbReference>
<dbReference type="Pfam" id="PF18476">
    <property type="entry name" value="PIN_8"/>
    <property type="match status" value="1"/>
</dbReference>
<protein>
    <recommendedName>
        <fullName evidence="1">PIN like domain-containing protein</fullName>
    </recommendedName>
</protein>
<dbReference type="AlphaFoldDB" id="A0A5D4H532"/>
<organism evidence="2 3">
    <name type="scientific">Sphingobacterium phlebotomi</name>
    <dbReference type="NCBI Taxonomy" id="2605433"/>
    <lineage>
        <taxon>Bacteria</taxon>
        <taxon>Pseudomonadati</taxon>
        <taxon>Bacteroidota</taxon>
        <taxon>Sphingobacteriia</taxon>
        <taxon>Sphingobacteriales</taxon>
        <taxon>Sphingobacteriaceae</taxon>
        <taxon>Sphingobacterium</taxon>
    </lineage>
</organism>
<dbReference type="EMBL" id="VTAV01000005">
    <property type="protein sequence ID" value="TYR36161.1"/>
    <property type="molecule type" value="Genomic_DNA"/>
</dbReference>
<comment type="caution">
    <text evidence="2">The sequence shown here is derived from an EMBL/GenBank/DDBJ whole genome shotgun (WGS) entry which is preliminary data.</text>
</comment>
<evidence type="ECO:0000313" key="2">
    <source>
        <dbReference type="EMBL" id="TYR36161.1"/>
    </source>
</evidence>
<evidence type="ECO:0000313" key="3">
    <source>
        <dbReference type="Proteomes" id="UP000322362"/>
    </source>
</evidence>
<evidence type="ECO:0000259" key="1">
    <source>
        <dbReference type="Pfam" id="PF18476"/>
    </source>
</evidence>
<reference evidence="2 3" key="1">
    <citation type="submission" date="2019-08" db="EMBL/GenBank/DDBJ databases">
        <title>Phlebobacter frassis gen. nov. sp. nov., a new member of family Sphingobacteriaceae isolated from sand fly rearing media.</title>
        <authorList>
            <person name="Kakumanu M.L."/>
            <person name="Marayati B.F."/>
            <person name="Wada-Katsumata A."/>
            <person name="Wasserberg G."/>
            <person name="Schal C."/>
            <person name="Apperson C.S."/>
            <person name="Ponnusamy L."/>
        </authorList>
    </citation>
    <scope>NUCLEOTIDE SEQUENCE [LARGE SCALE GENOMIC DNA]</scope>
    <source>
        <strain evidence="2 3">SSI9</strain>
    </source>
</reference>
<dbReference type="InterPro" id="IPR041578">
    <property type="entry name" value="PIN_8"/>
</dbReference>
<proteinExistence type="predicted"/>
<name>A0A5D4H532_9SPHI</name>
<dbReference type="Proteomes" id="UP000322362">
    <property type="component" value="Unassembled WGS sequence"/>
</dbReference>
<keyword evidence="3" id="KW-1185">Reference proteome</keyword>